<dbReference type="InterPro" id="IPR001680">
    <property type="entry name" value="WD40_rpt"/>
</dbReference>
<feature type="repeat" description="WD" evidence="3">
    <location>
        <begin position="241"/>
        <end position="274"/>
    </location>
</feature>
<dbReference type="PANTHER" id="PTHR22847">
    <property type="entry name" value="WD40 REPEAT PROTEIN"/>
    <property type="match status" value="1"/>
</dbReference>
<sequence length="481" mass="53048">MVDRPPQREGPIVPRTLVDLDADALAHCFGSLGIRDVANIAMSCKTLHRAAYSDLVWNRLFREQWPCHAVSSGASGVRQQYLARHTALHQLKFDDPYVTYFDTSNSVPVSHILLDRHAIFIAQGSRLLWLNPVLSGQLRGHSARVTCMRFFPVAETSLFRSGMRHEDNILVTSSSDRTIRLWFKGQSQRCFKGHNGPVTTLSDKLLGDSGSKVLASGGEDCTIRLWSFNSSWKQRPLVLTYHGHEKPLSFLTVAGHKSSLLVSISKDSKIRVWDTSAAFSGLSSCVGTMSVSGSPVAMKCYDTLCYIAANASVIAIDLRTMRNAFTAAVHGPKMYSFEMLPSEWLICSGGQDKALLWDIRKNGETPEPVAELELNQNRVTYLHMDPYKIVTGGPLGYKVNVWETGTGCLANTLDCRACDETEEKAGPSAMAVDKCRIVTTGGPDEPGFVYLRDFSRCSIPASVADMDAGSKFWEINPQVSD</sequence>
<accession>A0AAQ3QI74</accession>
<dbReference type="InterPro" id="IPR036047">
    <property type="entry name" value="F-box-like_dom_sf"/>
</dbReference>
<dbReference type="Gene3D" id="2.130.10.10">
    <property type="entry name" value="YVTN repeat-like/Quinoprotein amine dehydrogenase"/>
    <property type="match status" value="2"/>
</dbReference>
<evidence type="ECO:0000313" key="5">
    <source>
        <dbReference type="Proteomes" id="UP001327560"/>
    </source>
</evidence>
<dbReference type="Pfam" id="PF00400">
    <property type="entry name" value="WD40"/>
    <property type="match status" value="3"/>
</dbReference>
<dbReference type="InterPro" id="IPR020472">
    <property type="entry name" value="WD40_PAC1"/>
</dbReference>
<evidence type="ECO:0000256" key="3">
    <source>
        <dbReference type="PROSITE-ProRule" id="PRU00221"/>
    </source>
</evidence>
<dbReference type="SUPFAM" id="SSF50978">
    <property type="entry name" value="WD40 repeat-like"/>
    <property type="match status" value="1"/>
</dbReference>
<gene>
    <name evidence="4" type="ORF">Cni_G17918</name>
</gene>
<evidence type="ECO:0000256" key="2">
    <source>
        <dbReference type="ARBA" id="ARBA00022737"/>
    </source>
</evidence>
<feature type="repeat" description="WD" evidence="3">
    <location>
        <begin position="166"/>
        <end position="182"/>
    </location>
</feature>
<feature type="repeat" description="WD" evidence="3">
    <location>
        <begin position="191"/>
        <end position="230"/>
    </location>
</feature>
<keyword evidence="1 3" id="KW-0853">WD repeat</keyword>
<protein>
    <submittedName>
        <fullName evidence="4">Uncharacterized protein</fullName>
    </submittedName>
</protein>
<evidence type="ECO:0000313" key="4">
    <source>
        <dbReference type="EMBL" id="WOL09165.1"/>
    </source>
</evidence>
<dbReference type="InterPro" id="IPR015943">
    <property type="entry name" value="WD40/YVTN_repeat-like_dom_sf"/>
</dbReference>
<reference evidence="4 5" key="1">
    <citation type="submission" date="2023-10" db="EMBL/GenBank/DDBJ databases">
        <title>Chromosome-scale genome assembly provides insights into flower coloration mechanisms of Canna indica.</title>
        <authorList>
            <person name="Li C."/>
        </authorList>
    </citation>
    <scope>NUCLEOTIDE SEQUENCE [LARGE SCALE GENOMIC DNA]</scope>
    <source>
        <tissue evidence="4">Flower</tissue>
    </source>
</reference>
<dbReference type="SMART" id="SM00320">
    <property type="entry name" value="WD40"/>
    <property type="match status" value="5"/>
</dbReference>
<dbReference type="InterPro" id="IPR036322">
    <property type="entry name" value="WD40_repeat_dom_sf"/>
</dbReference>
<dbReference type="PROSITE" id="PS50294">
    <property type="entry name" value="WD_REPEATS_REGION"/>
    <property type="match status" value="1"/>
</dbReference>
<dbReference type="SUPFAM" id="SSF81383">
    <property type="entry name" value="F-box domain"/>
    <property type="match status" value="1"/>
</dbReference>
<dbReference type="EMBL" id="CP136894">
    <property type="protein sequence ID" value="WOL09165.1"/>
    <property type="molecule type" value="Genomic_DNA"/>
</dbReference>
<dbReference type="PROSITE" id="PS50082">
    <property type="entry name" value="WD_REPEATS_2"/>
    <property type="match status" value="3"/>
</dbReference>
<keyword evidence="2" id="KW-0677">Repeat</keyword>
<dbReference type="PRINTS" id="PR00320">
    <property type="entry name" value="GPROTEINBRPT"/>
</dbReference>
<proteinExistence type="predicted"/>
<dbReference type="AlphaFoldDB" id="A0AAQ3QI74"/>
<keyword evidence="5" id="KW-1185">Reference proteome</keyword>
<dbReference type="Proteomes" id="UP001327560">
    <property type="component" value="Chromosome 5"/>
</dbReference>
<dbReference type="PANTHER" id="PTHR22847:SF746">
    <property type="entry name" value="OS01G0185400 PROTEIN"/>
    <property type="match status" value="1"/>
</dbReference>
<organism evidence="4 5">
    <name type="scientific">Canna indica</name>
    <name type="common">Indian-shot</name>
    <dbReference type="NCBI Taxonomy" id="4628"/>
    <lineage>
        <taxon>Eukaryota</taxon>
        <taxon>Viridiplantae</taxon>
        <taxon>Streptophyta</taxon>
        <taxon>Embryophyta</taxon>
        <taxon>Tracheophyta</taxon>
        <taxon>Spermatophyta</taxon>
        <taxon>Magnoliopsida</taxon>
        <taxon>Liliopsida</taxon>
        <taxon>Zingiberales</taxon>
        <taxon>Cannaceae</taxon>
        <taxon>Canna</taxon>
    </lineage>
</organism>
<name>A0AAQ3QI74_9LILI</name>
<evidence type="ECO:0000256" key="1">
    <source>
        <dbReference type="ARBA" id="ARBA00022574"/>
    </source>
</evidence>